<dbReference type="Proteomes" id="UP001232536">
    <property type="component" value="Unassembled WGS sequence"/>
</dbReference>
<dbReference type="InterPro" id="IPR023393">
    <property type="entry name" value="START-like_dom_sf"/>
</dbReference>
<dbReference type="Gene3D" id="3.30.530.20">
    <property type="match status" value="1"/>
</dbReference>
<dbReference type="InterPro" id="IPR019587">
    <property type="entry name" value="Polyketide_cyclase/dehydratase"/>
</dbReference>
<evidence type="ECO:0000313" key="2">
    <source>
        <dbReference type="Proteomes" id="UP001232536"/>
    </source>
</evidence>
<keyword evidence="2" id="KW-1185">Reference proteome</keyword>
<dbReference type="SUPFAM" id="SSF55961">
    <property type="entry name" value="Bet v1-like"/>
    <property type="match status" value="1"/>
</dbReference>
<organism evidence="1 2">
    <name type="scientific">Actinotalea lenta</name>
    <dbReference type="NCBI Taxonomy" id="3064654"/>
    <lineage>
        <taxon>Bacteria</taxon>
        <taxon>Bacillati</taxon>
        <taxon>Actinomycetota</taxon>
        <taxon>Actinomycetes</taxon>
        <taxon>Micrococcales</taxon>
        <taxon>Cellulomonadaceae</taxon>
        <taxon>Actinotalea</taxon>
    </lineage>
</organism>
<proteinExistence type="predicted"/>
<protein>
    <submittedName>
        <fullName evidence="1">SRPBCC family protein</fullName>
    </submittedName>
</protein>
<dbReference type="Pfam" id="PF10604">
    <property type="entry name" value="Polyketide_cyc2"/>
    <property type="match status" value="1"/>
</dbReference>
<dbReference type="EMBL" id="JAUQYP010000001">
    <property type="protein sequence ID" value="MDO8107095.1"/>
    <property type="molecule type" value="Genomic_DNA"/>
</dbReference>
<gene>
    <name evidence="1" type="ORF">Q6348_07775</name>
</gene>
<dbReference type="RefSeq" id="WP_304600731.1">
    <property type="nucleotide sequence ID" value="NZ_JAUQYO010000001.1"/>
</dbReference>
<reference evidence="1 2" key="1">
    <citation type="submission" date="2023-07" db="EMBL/GenBank/DDBJ databases">
        <title>Description of novel actinomycetes strains, isolated from tidal flat sediment.</title>
        <authorList>
            <person name="Lu C."/>
        </authorList>
    </citation>
    <scope>NUCLEOTIDE SEQUENCE [LARGE SCALE GENOMIC DNA]</scope>
    <source>
        <strain evidence="1 2">SYSU T00b441</strain>
    </source>
</reference>
<evidence type="ECO:0000313" key="1">
    <source>
        <dbReference type="EMBL" id="MDO8107095.1"/>
    </source>
</evidence>
<name>A0ABT9D952_9CELL</name>
<sequence length="150" mass="16570">MRGPRAELSFADSWTLPAPPDRIRDVVVDLEHWMTWWPQVLAVASLGPDDARVIARSVLPHTLDLVLHATCRDLPVLAVELDGDLEGVARWELAEDPAGTLLRYEQHVVATGALAVACRVLRPLMRWNHDRMMAGAVAGLRALLTGEQRG</sequence>
<comment type="caution">
    <text evidence="1">The sequence shown here is derived from an EMBL/GenBank/DDBJ whole genome shotgun (WGS) entry which is preliminary data.</text>
</comment>
<accession>A0ABT9D952</accession>